<comment type="caution">
    <text evidence="1">The sequence shown here is derived from an EMBL/GenBank/DDBJ whole genome shotgun (WGS) entry which is preliminary data.</text>
</comment>
<accession>X6LRW8</accession>
<sequence length="188" mass="22319">FESNSINKYALKRIGLYFMILYKNFTQIKKTKIKHFDHNNRVDKFSFDISYQIIIQNLVQRLIVNFDIIKYNTFNSFIIKINISEISTLTKIFFNKYLSVEMSHIKKIQKSKNSSYANNTGNWTTTQKSFKRQTKQSQHILTSTSFQTLKDLLTPLSQSQCVLLKYEIIICGSYQQRVCHFHHTLKHE</sequence>
<keyword evidence="2" id="KW-1185">Reference proteome</keyword>
<evidence type="ECO:0000313" key="2">
    <source>
        <dbReference type="Proteomes" id="UP000023152"/>
    </source>
</evidence>
<feature type="non-terminal residue" evidence="1">
    <location>
        <position position="1"/>
    </location>
</feature>
<evidence type="ECO:0000313" key="1">
    <source>
        <dbReference type="EMBL" id="ETO03485.1"/>
    </source>
</evidence>
<gene>
    <name evidence="1" type="ORF">RFI_33920</name>
</gene>
<dbReference type="EMBL" id="ASPP01033174">
    <property type="protein sequence ID" value="ETO03485.1"/>
    <property type="molecule type" value="Genomic_DNA"/>
</dbReference>
<protein>
    <submittedName>
        <fullName evidence="1">Uncharacterized protein</fullName>
    </submittedName>
</protein>
<dbReference type="Proteomes" id="UP000023152">
    <property type="component" value="Unassembled WGS sequence"/>
</dbReference>
<proteinExistence type="predicted"/>
<organism evidence="1 2">
    <name type="scientific">Reticulomyxa filosa</name>
    <dbReference type="NCBI Taxonomy" id="46433"/>
    <lineage>
        <taxon>Eukaryota</taxon>
        <taxon>Sar</taxon>
        <taxon>Rhizaria</taxon>
        <taxon>Retaria</taxon>
        <taxon>Foraminifera</taxon>
        <taxon>Monothalamids</taxon>
        <taxon>Reticulomyxidae</taxon>
        <taxon>Reticulomyxa</taxon>
    </lineage>
</organism>
<name>X6LRW8_RETFI</name>
<dbReference type="AlphaFoldDB" id="X6LRW8"/>
<reference evidence="1 2" key="1">
    <citation type="journal article" date="2013" name="Curr. Biol.">
        <title>The Genome of the Foraminiferan Reticulomyxa filosa.</title>
        <authorList>
            <person name="Glockner G."/>
            <person name="Hulsmann N."/>
            <person name="Schleicher M."/>
            <person name="Noegel A.A."/>
            <person name="Eichinger L."/>
            <person name="Gallinger C."/>
            <person name="Pawlowski J."/>
            <person name="Sierra R."/>
            <person name="Euteneuer U."/>
            <person name="Pillet L."/>
            <person name="Moustafa A."/>
            <person name="Platzer M."/>
            <person name="Groth M."/>
            <person name="Szafranski K."/>
            <person name="Schliwa M."/>
        </authorList>
    </citation>
    <scope>NUCLEOTIDE SEQUENCE [LARGE SCALE GENOMIC DNA]</scope>
</reference>